<reference evidence="1" key="2">
    <citation type="submission" date="2015-09" db="EMBL/GenBank/DDBJ databases">
        <title>Draft genome sequence of Mycobacterium neoaurum DSM 44074.</title>
        <authorList>
            <person name="Croce O."/>
            <person name="Robert C."/>
            <person name="Raoult D."/>
            <person name="Drancourt M."/>
        </authorList>
    </citation>
    <scope>NUCLEOTIDE SEQUENCE</scope>
    <source>
        <strain evidence="1">DSM 44074</strain>
    </source>
</reference>
<evidence type="ECO:0000313" key="1">
    <source>
        <dbReference type="EMBL" id="CDQ46786.1"/>
    </source>
</evidence>
<dbReference type="EMBL" id="LK021342">
    <property type="protein sequence ID" value="CDQ46786.1"/>
    <property type="molecule type" value="Genomic_DNA"/>
</dbReference>
<proteinExistence type="predicted"/>
<reference evidence="1" key="1">
    <citation type="submission" date="2014-05" db="EMBL/GenBank/DDBJ databases">
        <authorList>
            <person name="Urmite Genomes"/>
        </authorList>
    </citation>
    <scope>NUCLEOTIDE SEQUENCE</scope>
    <source>
        <strain evidence="1">DSM 44074</strain>
    </source>
</reference>
<protein>
    <submittedName>
        <fullName evidence="1">Uncharacterized protein</fullName>
    </submittedName>
</protein>
<dbReference type="Proteomes" id="UP000028864">
    <property type="component" value="Unassembled WGS sequence"/>
</dbReference>
<dbReference type="RefSeq" id="WP_030134527.1">
    <property type="nucleotide sequence ID" value="NZ_FMZG01000002.1"/>
</dbReference>
<evidence type="ECO:0000313" key="2">
    <source>
        <dbReference type="Proteomes" id="UP000028864"/>
    </source>
</evidence>
<gene>
    <name evidence="1" type="ORF">BN1047_04700</name>
</gene>
<name>A0AAV2WSC9_MYCNE</name>
<sequence>MPDKDSPVVHATNAAHHYLGQLNTIVEKAARTDERGVWGIDPWITIIHDLIDLQIRTAANGVALGLAGPWWRRPVERFHALSEEITIAAAPYERVLTVAGPFRRIGREDECIPDRAIEFEPATLRAGETTFRIKLTDADYIGANYLGTVGFRHREPGGRGADRPPVTIEVGL</sequence>
<organism evidence="1 2">
    <name type="scientific">Mycolicibacterium neoaurum</name>
    <name type="common">Mycobacterium neoaurum</name>
    <dbReference type="NCBI Taxonomy" id="1795"/>
    <lineage>
        <taxon>Bacteria</taxon>
        <taxon>Bacillati</taxon>
        <taxon>Actinomycetota</taxon>
        <taxon>Actinomycetes</taxon>
        <taxon>Mycobacteriales</taxon>
        <taxon>Mycobacteriaceae</taxon>
        <taxon>Mycolicibacterium</taxon>
    </lineage>
</organism>
<accession>A0AAV2WSC9</accession>
<dbReference type="AlphaFoldDB" id="A0AAV2WSC9"/>